<accession>A0ABQ4U685</accession>
<dbReference type="Pfam" id="PF03466">
    <property type="entry name" value="LysR_substrate"/>
    <property type="match status" value="1"/>
</dbReference>
<dbReference type="PANTHER" id="PTHR30537:SF3">
    <property type="entry name" value="TRANSCRIPTIONAL REGULATORY PROTEIN"/>
    <property type="match status" value="1"/>
</dbReference>
<dbReference type="InterPro" id="IPR005119">
    <property type="entry name" value="LysR_subst-bd"/>
</dbReference>
<dbReference type="RefSeq" id="WP_238183918.1">
    <property type="nucleotide sequence ID" value="NZ_BPRB01000206.1"/>
</dbReference>
<dbReference type="Gene3D" id="3.40.190.290">
    <property type="match status" value="1"/>
</dbReference>
<keyword evidence="7" id="KW-1185">Reference proteome</keyword>
<dbReference type="Gene3D" id="1.10.10.10">
    <property type="entry name" value="Winged helix-like DNA-binding domain superfamily/Winged helix DNA-binding domain"/>
    <property type="match status" value="1"/>
</dbReference>
<dbReference type="PROSITE" id="PS50931">
    <property type="entry name" value="HTH_LYSR"/>
    <property type="match status" value="1"/>
</dbReference>
<proteinExistence type="inferred from homology"/>
<evidence type="ECO:0000256" key="2">
    <source>
        <dbReference type="ARBA" id="ARBA00023015"/>
    </source>
</evidence>
<dbReference type="Pfam" id="PF00126">
    <property type="entry name" value="HTH_1"/>
    <property type="match status" value="1"/>
</dbReference>
<gene>
    <name evidence="6" type="primary">hdfR_3</name>
    <name evidence="6" type="ORF">MPOCJGCO_3477</name>
</gene>
<dbReference type="InterPro" id="IPR036388">
    <property type="entry name" value="WH-like_DNA-bd_sf"/>
</dbReference>
<keyword evidence="3" id="KW-0238">DNA-binding</keyword>
<evidence type="ECO:0000256" key="1">
    <source>
        <dbReference type="ARBA" id="ARBA00009437"/>
    </source>
</evidence>
<reference evidence="6" key="2">
    <citation type="submission" date="2021-08" db="EMBL/GenBank/DDBJ databases">
        <authorList>
            <person name="Tani A."/>
            <person name="Ola A."/>
            <person name="Ogura Y."/>
            <person name="Katsura K."/>
            <person name="Hayashi T."/>
        </authorList>
    </citation>
    <scope>NUCLEOTIDE SEQUENCE</scope>
    <source>
        <strain evidence="6">DSM 23632</strain>
    </source>
</reference>
<dbReference type="PANTHER" id="PTHR30537">
    <property type="entry name" value="HTH-TYPE TRANSCRIPTIONAL REGULATOR"/>
    <property type="match status" value="1"/>
</dbReference>
<dbReference type="SUPFAM" id="SSF53850">
    <property type="entry name" value="Periplasmic binding protein-like II"/>
    <property type="match status" value="1"/>
</dbReference>
<name>A0ABQ4U685_9HYPH</name>
<sequence>MSDFDWNDLRAFLAVVRTGRLTAAARQIGIDHSTLSRRIIGLEKALQARLFDRRPTGYVLTGAGENLVVEAEAVESLAIRIAARLADPAAGLTGSVRIATPEGFGTYFLARHIGGLARRYPTMTIELIANPGVVNLTKREADIAVTMARPEKGRLRARKLLDYELGLYASRAYLDGRGVPETLADVDRHVLIGYIGDILPTPHHDYLKELFGRRLPDIGMSNVLTQLHATRHDAGLCVLPCFMADGHDDLVRVLAAEVRISRSYWLVVHAETRAPARSRIVGDFLHAAAQKHRRTFLPRAVAEERRP</sequence>
<evidence type="ECO:0000313" key="6">
    <source>
        <dbReference type="EMBL" id="GJE61355.1"/>
    </source>
</evidence>
<protein>
    <submittedName>
        <fullName evidence="6">HTH-type transcriptional regulator HdfR</fullName>
    </submittedName>
</protein>
<dbReference type="EMBL" id="BPRB01000206">
    <property type="protein sequence ID" value="GJE61355.1"/>
    <property type="molecule type" value="Genomic_DNA"/>
</dbReference>
<evidence type="ECO:0000259" key="5">
    <source>
        <dbReference type="PROSITE" id="PS50931"/>
    </source>
</evidence>
<dbReference type="SUPFAM" id="SSF46785">
    <property type="entry name" value="Winged helix' DNA-binding domain"/>
    <property type="match status" value="1"/>
</dbReference>
<evidence type="ECO:0000256" key="3">
    <source>
        <dbReference type="ARBA" id="ARBA00023125"/>
    </source>
</evidence>
<evidence type="ECO:0000256" key="4">
    <source>
        <dbReference type="ARBA" id="ARBA00023163"/>
    </source>
</evidence>
<dbReference type="InterPro" id="IPR058163">
    <property type="entry name" value="LysR-type_TF_proteobact-type"/>
</dbReference>
<evidence type="ECO:0000313" key="7">
    <source>
        <dbReference type="Proteomes" id="UP001055057"/>
    </source>
</evidence>
<organism evidence="6 7">
    <name type="scientific">Methylobacterium trifolii</name>
    <dbReference type="NCBI Taxonomy" id="1003092"/>
    <lineage>
        <taxon>Bacteria</taxon>
        <taxon>Pseudomonadati</taxon>
        <taxon>Pseudomonadota</taxon>
        <taxon>Alphaproteobacteria</taxon>
        <taxon>Hyphomicrobiales</taxon>
        <taxon>Methylobacteriaceae</taxon>
        <taxon>Methylobacterium</taxon>
    </lineage>
</organism>
<dbReference type="Proteomes" id="UP001055057">
    <property type="component" value="Unassembled WGS sequence"/>
</dbReference>
<reference evidence="6" key="1">
    <citation type="journal article" date="2021" name="Front. Microbiol.">
        <title>Comprehensive Comparative Genomics and Phenotyping of Methylobacterium Species.</title>
        <authorList>
            <person name="Alessa O."/>
            <person name="Ogura Y."/>
            <person name="Fujitani Y."/>
            <person name="Takami H."/>
            <person name="Hayashi T."/>
            <person name="Sahin N."/>
            <person name="Tani A."/>
        </authorList>
    </citation>
    <scope>NUCLEOTIDE SEQUENCE</scope>
    <source>
        <strain evidence="6">DSM 23632</strain>
    </source>
</reference>
<keyword evidence="2" id="KW-0805">Transcription regulation</keyword>
<dbReference type="InterPro" id="IPR000847">
    <property type="entry name" value="LysR_HTH_N"/>
</dbReference>
<feature type="domain" description="HTH lysR-type" evidence="5">
    <location>
        <begin position="4"/>
        <end position="61"/>
    </location>
</feature>
<dbReference type="InterPro" id="IPR036390">
    <property type="entry name" value="WH_DNA-bd_sf"/>
</dbReference>
<keyword evidence="4" id="KW-0804">Transcription</keyword>
<comment type="caution">
    <text evidence="6">The sequence shown here is derived from an EMBL/GenBank/DDBJ whole genome shotgun (WGS) entry which is preliminary data.</text>
</comment>
<comment type="similarity">
    <text evidence="1">Belongs to the LysR transcriptional regulatory family.</text>
</comment>